<evidence type="ECO:0000313" key="2">
    <source>
        <dbReference type="Proteomes" id="UP001597497"/>
    </source>
</evidence>
<evidence type="ECO:0000313" key="1">
    <source>
        <dbReference type="EMBL" id="MFD2671433.1"/>
    </source>
</evidence>
<sequence>MNEWKNSGECEVIKSTAMSNEAYTLIVEQKQGTGYRSRMLLDQTSIYTSFWWETVEKAEQEAMDYYTHLRKKPFE</sequence>
<dbReference type="Proteomes" id="UP001597497">
    <property type="component" value="Unassembled WGS sequence"/>
</dbReference>
<protein>
    <submittedName>
        <fullName evidence="1">Uncharacterized protein</fullName>
    </submittedName>
</protein>
<gene>
    <name evidence="1" type="ORF">ACFSUC_07410</name>
</gene>
<proteinExistence type="predicted"/>
<dbReference type="RefSeq" id="WP_379928896.1">
    <property type="nucleotide sequence ID" value="NZ_JBHUMM010000010.1"/>
</dbReference>
<dbReference type="EMBL" id="JBHUMM010000010">
    <property type="protein sequence ID" value="MFD2671433.1"/>
    <property type="molecule type" value="Genomic_DNA"/>
</dbReference>
<organism evidence="1 2">
    <name type="scientific">Marinicrinis sediminis</name>
    <dbReference type="NCBI Taxonomy" id="1652465"/>
    <lineage>
        <taxon>Bacteria</taxon>
        <taxon>Bacillati</taxon>
        <taxon>Bacillota</taxon>
        <taxon>Bacilli</taxon>
        <taxon>Bacillales</taxon>
        <taxon>Paenibacillaceae</taxon>
    </lineage>
</organism>
<reference evidence="2" key="1">
    <citation type="journal article" date="2019" name="Int. J. Syst. Evol. Microbiol.">
        <title>The Global Catalogue of Microorganisms (GCM) 10K type strain sequencing project: providing services to taxonomists for standard genome sequencing and annotation.</title>
        <authorList>
            <consortium name="The Broad Institute Genomics Platform"/>
            <consortium name="The Broad Institute Genome Sequencing Center for Infectious Disease"/>
            <person name="Wu L."/>
            <person name="Ma J."/>
        </authorList>
    </citation>
    <scope>NUCLEOTIDE SEQUENCE [LARGE SCALE GENOMIC DNA]</scope>
    <source>
        <strain evidence="2">KCTC 33676</strain>
    </source>
</reference>
<name>A0ABW5R8X3_9BACL</name>
<comment type="caution">
    <text evidence="1">The sequence shown here is derived from an EMBL/GenBank/DDBJ whole genome shotgun (WGS) entry which is preliminary data.</text>
</comment>
<keyword evidence="2" id="KW-1185">Reference proteome</keyword>
<accession>A0ABW5R8X3</accession>